<dbReference type="AlphaFoldDB" id="A0A7X1IZ30"/>
<organism evidence="2 3">
    <name type="scientific">Streptomyces cupreus</name>
    <dbReference type="NCBI Taxonomy" id="2759956"/>
    <lineage>
        <taxon>Bacteria</taxon>
        <taxon>Bacillati</taxon>
        <taxon>Actinomycetota</taxon>
        <taxon>Actinomycetes</taxon>
        <taxon>Kitasatosporales</taxon>
        <taxon>Streptomycetaceae</taxon>
        <taxon>Streptomyces</taxon>
    </lineage>
</organism>
<reference evidence="2 3" key="1">
    <citation type="submission" date="2020-08" db="EMBL/GenBank/DDBJ databases">
        <title>Streptomyces sp. PSKA01 genome sequencing and assembly.</title>
        <authorList>
            <person name="Mandal S."/>
            <person name="Maiti P.K."/>
            <person name="Das P."/>
        </authorList>
    </citation>
    <scope>NUCLEOTIDE SEQUENCE [LARGE SCALE GENOMIC DNA]</scope>
    <source>
        <strain evidence="2 3">PSKA01</strain>
    </source>
</reference>
<name>A0A7X1IZ30_9ACTN</name>
<proteinExistence type="predicted"/>
<evidence type="ECO:0000256" key="1">
    <source>
        <dbReference type="SAM" id="MobiDB-lite"/>
    </source>
</evidence>
<feature type="region of interest" description="Disordered" evidence="1">
    <location>
        <begin position="132"/>
        <end position="158"/>
    </location>
</feature>
<feature type="compositionally biased region" description="Polar residues" evidence="1">
    <location>
        <begin position="148"/>
        <end position="158"/>
    </location>
</feature>
<dbReference type="RefSeq" id="WP_186281032.1">
    <property type="nucleotide sequence ID" value="NZ_JACMSF010000004.1"/>
</dbReference>
<comment type="caution">
    <text evidence="2">The sequence shown here is derived from an EMBL/GenBank/DDBJ whole genome shotgun (WGS) entry which is preliminary data.</text>
</comment>
<feature type="compositionally biased region" description="Pro residues" evidence="1">
    <location>
        <begin position="1"/>
        <end position="12"/>
    </location>
</feature>
<evidence type="ECO:0000313" key="2">
    <source>
        <dbReference type="EMBL" id="MBC2901166.1"/>
    </source>
</evidence>
<feature type="region of interest" description="Disordered" evidence="1">
    <location>
        <begin position="1"/>
        <end position="29"/>
    </location>
</feature>
<accession>A0A7X1IZ30</accession>
<sequence>MTSTNPPGPPSPSTGHSDTRPRGPAEPPLSAAELSGIARRMTWQQRAALRVLARTPSRVRQRNNGSPYVDTQTSSHIAITTWHALERKGLAYRDHTAHPASLLGQRLALTGKGLAVLNHLAQATFPSSVTQLWPPTPPRHFTAHPSAQDGSAPSTRRR</sequence>
<dbReference type="Proteomes" id="UP000584670">
    <property type="component" value="Unassembled WGS sequence"/>
</dbReference>
<protein>
    <submittedName>
        <fullName evidence="2">Uncharacterized protein</fullName>
    </submittedName>
</protein>
<keyword evidence="3" id="KW-1185">Reference proteome</keyword>
<evidence type="ECO:0000313" key="3">
    <source>
        <dbReference type="Proteomes" id="UP000584670"/>
    </source>
</evidence>
<dbReference type="EMBL" id="JACMSF010000004">
    <property type="protein sequence ID" value="MBC2901166.1"/>
    <property type="molecule type" value="Genomic_DNA"/>
</dbReference>
<gene>
    <name evidence="2" type="ORF">H4N64_06030</name>
</gene>